<dbReference type="eggNOG" id="COG3677">
    <property type="taxonomic scope" value="Bacteria"/>
</dbReference>
<dbReference type="InterPro" id="IPR024445">
    <property type="entry name" value="Tnp_ISXO2-like"/>
</dbReference>
<accession>H7EPS1</accession>
<evidence type="ECO:0000313" key="3">
    <source>
        <dbReference type="Proteomes" id="UP000003571"/>
    </source>
</evidence>
<evidence type="ECO:0000259" key="1">
    <source>
        <dbReference type="SMART" id="SM01126"/>
    </source>
</evidence>
<dbReference type="PANTHER" id="PTHR33293:SF2">
    <property type="entry name" value="TRANSPOSASE"/>
    <property type="match status" value="1"/>
</dbReference>
<name>H7EPS1_9SPIR</name>
<dbReference type="RefSeq" id="WP_002706680.1">
    <property type="nucleotide sequence ID" value="NZ_AGRW01000055.1"/>
</dbReference>
<proteinExistence type="predicted"/>
<dbReference type="AlphaFoldDB" id="H7EPS1"/>
<feature type="domain" description="ISXO2-like transposase" evidence="1">
    <location>
        <begin position="143"/>
        <end position="300"/>
    </location>
</feature>
<reference evidence="2 3" key="1">
    <citation type="submission" date="2011-09" db="EMBL/GenBank/DDBJ databases">
        <title>The draft genome of Treponema saccharophilum DSM 2985.</title>
        <authorList>
            <consortium name="US DOE Joint Genome Institute (JGI-PGF)"/>
            <person name="Lucas S."/>
            <person name="Copeland A."/>
            <person name="Lapidus A."/>
            <person name="Glavina del Rio T."/>
            <person name="Dalin E."/>
            <person name="Tice H."/>
            <person name="Bruce D."/>
            <person name="Goodwin L."/>
            <person name="Pitluck S."/>
            <person name="Peters L."/>
            <person name="Kyrpides N."/>
            <person name="Mavromatis K."/>
            <person name="Ivanova N."/>
            <person name="Markowitz V."/>
            <person name="Cheng J.-F."/>
            <person name="Hugenholtz P."/>
            <person name="Woyke T."/>
            <person name="Wu D."/>
            <person name="Gronow S."/>
            <person name="Wellnitz S."/>
            <person name="Brambilla E."/>
            <person name="Klenk H.-P."/>
            <person name="Eisen J.A."/>
        </authorList>
    </citation>
    <scope>NUCLEOTIDE SEQUENCE [LARGE SCALE GENOMIC DNA]</scope>
    <source>
        <strain evidence="2 3">DSM 2985</strain>
    </source>
</reference>
<dbReference type="PANTHER" id="PTHR33293">
    <property type="entry name" value="INSERTION ELEMENT IS1 1 PROTEIN INSB-RELATED"/>
    <property type="match status" value="1"/>
</dbReference>
<dbReference type="NCBIfam" id="NF033547">
    <property type="entry name" value="transpos_IS1595"/>
    <property type="match status" value="1"/>
</dbReference>
<evidence type="ECO:0000313" key="2">
    <source>
        <dbReference type="EMBL" id="EIC00472.1"/>
    </source>
</evidence>
<dbReference type="InterPro" id="IPR051354">
    <property type="entry name" value="Transposase_27_IS1"/>
</dbReference>
<dbReference type="STRING" id="907348.TresaDRAFT_0566"/>
<organism evidence="2 3">
    <name type="scientific">Treponema saccharophilum DSM 2985</name>
    <dbReference type="NCBI Taxonomy" id="907348"/>
    <lineage>
        <taxon>Bacteria</taxon>
        <taxon>Pseudomonadati</taxon>
        <taxon>Spirochaetota</taxon>
        <taxon>Spirochaetia</taxon>
        <taxon>Spirochaetales</taxon>
        <taxon>Treponemataceae</taxon>
        <taxon>Treponema</taxon>
    </lineage>
</organism>
<gene>
    <name evidence="2" type="ORF">TresaDRAFT_0566</name>
</gene>
<dbReference type="EMBL" id="AGRW01000055">
    <property type="protein sequence ID" value="EIC00472.1"/>
    <property type="molecule type" value="Genomic_DNA"/>
</dbReference>
<keyword evidence="3" id="KW-1185">Reference proteome</keyword>
<protein>
    <submittedName>
        <fullName evidence="2">Insertion element protein</fullName>
    </submittedName>
</protein>
<dbReference type="OrthoDB" id="84901at2"/>
<comment type="caution">
    <text evidence="2">The sequence shown here is derived from an EMBL/GenBank/DDBJ whole genome shotgun (WGS) entry which is preliminary data.</text>
</comment>
<dbReference type="Proteomes" id="UP000003571">
    <property type="component" value="Unassembled WGS sequence"/>
</dbReference>
<dbReference type="PATRIC" id="fig|907348.3.peg.2987"/>
<dbReference type="SMART" id="SM01126">
    <property type="entry name" value="DDE_Tnp_IS1595"/>
    <property type="match status" value="1"/>
</dbReference>
<dbReference type="Pfam" id="PF12762">
    <property type="entry name" value="DDE_Tnp_IS1595"/>
    <property type="match status" value="1"/>
</dbReference>
<sequence length="342" mass="38899">MTLSELFQTLKTLSKADLNSVKQFLESIDYNYNGFEDFLLSKKAENGISCPHCSSFNIKKNGHKGLMQRFMCHDCHKTFSARNNTITFSSKKSFATWKKYLECMMNGFTVRRSAEICGINKDTAFIWRHKVLDALQNMQNSVELNGVVEADETFFALSFKGNHKKSTSFVMPREAHKRGNDVHTRGLSHEQVCVPCAVTQDGLSISKQSNLGRASTKNLSEVFSGRIASNSVLCADAHHSYQKFAKENKLELIQLKTGKSKKGIFHVQHINSYHSILKTWIIRFHGVATKYLDNYLVWHNFVNWAKDPYEKKSEILSAFVFCTNKTVKSKELSVRSPLPCVA</sequence>